<dbReference type="FunFam" id="3.30.559.30:FF:000006">
    <property type="entry name" value="Yersiniabactin polyketide/non-ribosomal peptide synthetase"/>
    <property type="match status" value="1"/>
</dbReference>
<dbReference type="NCBIfam" id="TIGR01733">
    <property type="entry name" value="AA-adenyl-dom"/>
    <property type="match status" value="1"/>
</dbReference>
<dbReference type="InterPro" id="IPR023213">
    <property type="entry name" value="CAT-like_dom_sf"/>
</dbReference>
<dbReference type="GO" id="GO:0005737">
    <property type="term" value="C:cytoplasm"/>
    <property type="evidence" value="ECO:0007669"/>
    <property type="project" value="TreeGrafter"/>
</dbReference>
<dbReference type="GO" id="GO:0044550">
    <property type="term" value="P:secondary metabolite biosynthetic process"/>
    <property type="evidence" value="ECO:0007669"/>
    <property type="project" value="UniProtKB-ARBA"/>
</dbReference>
<dbReference type="PROSITE" id="PS00455">
    <property type="entry name" value="AMP_BINDING"/>
    <property type="match status" value="1"/>
</dbReference>
<evidence type="ECO:0000256" key="7">
    <source>
        <dbReference type="ARBA" id="ARBA00022598"/>
    </source>
</evidence>
<evidence type="ECO:0000313" key="10">
    <source>
        <dbReference type="EMBL" id="QSB13982.1"/>
    </source>
</evidence>
<dbReference type="PANTHER" id="PTHR45527:SF10">
    <property type="entry name" value="PYOCHELIN SYNTHASE PCHF"/>
    <property type="match status" value="1"/>
</dbReference>
<dbReference type="InterPro" id="IPR006162">
    <property type="entry name" value="Ppantetheine_attach_site"/>
</dbReference>
<evidence type="ECO:0000313" key="11">
    <source>
        <dbReference type="Proteomes" id="UP000662857"/>
    </source>
</evidence>
<dbReference type="CDD" id="cd19535">
    <property type="entry name" value="Cyc_NRPS"/>
    <property type="match status" value="1"/>
</dbReference>
<dbReference type="Gene3D" id="3.30.559.10">
    <property type="entry name" value="Chloramphenicol acetyltransferase-like domain"/>
    <property type="match status" value="1"/>
</dbReference>
<dbReference type="KEGG" id="nhy:JQS43_20950"/>
<evidence type="ECO:0000256" key="6">
    <source>
        <dbReference type="ARBA" id="ARBA00022553"/>
    </source>
</evidence>
<dbReference type="GO" id="GO:0008610">
    <property type="term" value="P:lipid biosynthetic process"/>
    <property type="evidence" value="ECO:0007669"/>
    <property type="project" value="UniProtKB-ARBA"/>
</dbReference>
<dbReference type="SUPFAM" id="SSF56801">
    <property type="entry name" value="Acetyl-CoA synthetase-like"/>
    <property type="match status" value="1"/>
</dbReference>
<evidence type="ECO:0000256" key="2">
    <source>
        <dbReference type="ARBA" id="ARBA00005102"/>
    </source>
</evidence>
<dbReference type="FunFam" id="3.30.300.30:FF:000010">
    <property type="entry name" value="Enterobactin synthetase component F"/>
    <property type="match status" value="1"/>
</dbReference>
<gene>
    <name evidence="10" type="ORF">JQS43_20950</name>
</gene>
<dbReference type="PRINTS" id="PR00154">
    <property type="entry name" value="AMPBINDING"/>
</dbReference>
<dbReference type="FunFam" id="3.30.559.10:FF:000023">
    <property type="entry name" value="Non-ribosomal peptide synthetase"/>
    <property type="match status" value="1"/>
</dbReference>
<evidence type="ECO:0000256" key="4">
    <source>
        <dbReference type="ARBA" id="ARBA00016743"/>
    </source>
</evidence>
<dbReference type="EMBL" id="CP070499">
    <property type="protein sequence ID" value="QSB13982.1"/>
    <property type="molecule type" value="Genomic_DNA"/>
</dbReference>
<dbReference type="InterPro" id="IPR010071">
    <property type="entry name" value="AA_adenyl_dom"/>
</dbReference>
<sequence length="1124" mass="121662">MPLRLWPGDVMRAESSPRFAILLLGARAYEWLLASIEGMRKDSMSDVSVGLADIDDTLLTKPSEAFPLTDLQHAYVFGRRPGLELSGVASHVYLEFHGPRLDLDRLADALHRLTTQHEMLRAVLTPDGQQRVLPPPSRRREIPVEDLTGQAGSGRRNALARVRAELSQQQPPADQAEPLQVRVSLLGAGEQRLHLRVDLLFLDLPSVLRLLVQWRRGYDQPEWTPPAVAASFRDYPAALTRLRASAAGDRDAAYWQDRLPQLPAAPELPLAVAPEQLGTPSFEHHRVTLDAARWASLAGYARRRQLDPSTVLLAAYAEVLRTWSKTEQFTVIVTSNARQPTHPQIGEVVGEFTTPQLLAVTGRAGQSFAERAADLADQLETDRGHGTVSGIEVMRELARQNGGRAAMPVVFSSTVGAAESAGGDPLASFGEPLHIATATPQVWLENQLWERAGELIVAWHAVEGLFPPGLVADLLAAYQRLLSRLADDEASWELGGGLAGLPPAHAVEQQAANATDEPLPAVRLHDLVAAAAQRRPDAVAVITEAGEFSYRWLTEQAHRLARRLRECCDPRPGTLVAVSMPAGAEQLAAILGVLHSGAAYVAIDPTLPEQRRHALLQRCRVPAVVTDEALREELSWPAGVTVVTGADEATRRCDPAPVTSPQRPDDLAYVIFTSGSTGEPKGVMITHQMAGNTIQDINQRYAVAATDRVLALAPTGFDLSVFDIFGVLGAGGAVVVPAAGRASDPTHWTELADRHGVTIWNTVPAPMQMWVDARSEAADAGVAGGSAADRLRLVLLSGDWIPTDLPARIREQFPAAQVISLGGATEGSIWSVAYPIGEVPPEWPSIPYGKPLANQTLHIYDAWLEPCPTWVTGEIYIGGAGVAAGYWDDPERTAERFLTHPVTGARIYRTGDLGRYLPGGDIEILGREDHQVKINGYRVELGEIEAVLARQPGVRQALVTAPAHPHTGQRQLAAYLVMTGGEPDPARLREAVAQLLPQFMVPSHYLAIDELPITRNGKVDKAALPEPWRHDEGGAPERAAPTNTVEQRLLAIWCKQLGHDDIGVRDGFFDVGGDSLHAVGILREVRQEFGIGPDAEQELIEGLFMNTDIADFGELVGTAAVAAS</sequence>
<dbReference type="PANTHER" id="PTHR45527">
    <property type="entry name" value="NONRIBOSOMAL PEPTIDE SYNTHETASE"/>
    <property type="match status" value="1"/>
</dbReference>
<dbReference type="Pfam" id="PF00550">
    <property type="entry name" value="PP-binding"/>
    <property type="match status" value="1"/>
</dbReference>
<dbReference type="Pfam" id="PF13193">
    <property type="entry name" value="AMP-binding_C"/>
    <property type="match status" value="1"/>
</dbReference>
<evidence type="ECO:0000256" key="5">
    <source>
        <dbReference type="ARBA" id="ARBA00022450"/>
    </source>
</evidence>
<dbReference type="SMART" id="SM00823">
    <property type="entry name" value="PKS_PP"/>
    <property type="match status" value="1"/>
</dbReference>
<accession>A0A895YCR9</accession>
<reference evidence="10" key="1">
    <citation type="submission" date="2021-02" db="EMBL/GenBank/DDBJ databases">
        <title>Natrosporangium hydrolyticum gen. nov., sp. nov, a haloalkaliphilic actinobacterium from a soda solonchak soil.</title>
        <authorList>
            <person name="Sorokin D.Y."/>
            <person name="Khijniak T.V."/>
            <person name="Zakharycheva A.P."/>
            <person name="Boueva O.V."/>
            <person name="Ariskina E.V."/>
            <person name="Hahnke R.L."/>
            <person name="Bunk B."/>
            <person name="Sproer C."/>
            <person name="Schumann P."/>
            <person name="Evtushenko L.I."/>
            <person name="Kublanov I.V."/>
        </authorList>
    </citation>
    <scope>NUCLEOTIDE SEQUENCE</scope>
    <source>
        <strain evidence="10">DSM 106523</strain>
    </source>
</reference>
<dbReference type="InterPro" id="IPR020845">
    <property type="entry name" value="AMP-binding_CS"/>
</dbReference>
<dbReference type="InterPro" id="IPR009081">
    <property type="entry name" value="PP-bd_ACP"/>
</dbReference>
<evidence type="ECO:0000256" key="1">
    <source>
        <dbReference type="ARBA" id="ARBA00001957"/>
    </source>
</evidence>
<dbReference type="Gene3D" id="3.30.559.30">
    <property type="entry name" value="Nonribosomal peptide synthetase, condensation domain"/>
    <property type="match status" value="1"/>
</dbReference>
<organism evidence="10 11">
    <name type="scientific">Natronosporangium hydrolyticum</name>
    <dbReference type="NCBI Taxonomy" id="2811111"/>
    <lineage>
        <taxon>Bacteria</taxon>
        <taxon>Bacillati</taxon>
        <taxon>Actinomycetota</taxon>
        <taxon>Actinomycetes</taxon>
        <taxon>Micromonosporales</taxon>
        <taxon>Micromonosporaceae</taxon>
        <taxon>Natronosporangium</taxon>
    </lineage>
</organism>
<dbReference type="CDD" id="cd12114">
    <property type="entry name" value="A_NRPS_TlmIV_like"/>
    <property type="match status" value="1"/>
</dbReference>
<dbReference type="PROSITE" id="PS00012">
    <property type="entry name" value="PHOSPHOPANTETHEINE"/>
    <property type="match status" value="1"/>
</dbReference>
<dbReference type="Gene3D" id="2.30.38.10">
    <property type="entry name" value="Luciferase, Domain 3"/>
    <property type="match status" value="1"/>
</dbReference>
<dbReference type="SUPFAM" id="SSF52777">
    <property type="entry name" value="CoA-dependent acyltransferases"/>
    <property type="match status" value="2"/>
</dbReference>
<feature type="domain" description="Carrier" evidence="9">
    <location>
        <begin position="1040"/>
        <end position="1120"/>
    </location>
</feature>
<keyword evidence="6" id="KW-0597">Phosphoprotein</keyword>
<dbReference type="AlphaFoldDB" id="A0A895YCR9"/>
<keyword evidence="11" id="KW-1185">Reference proteome</keyword>
<dbReference type="GO" id="GO:0043041">
    <property type="term" value="P:amino acid activation for nonribosomal peptide biosynthetic process"/>
    <property type="evidence" value="ECO:0007669"/>
    <property type="project" value="TreeGrafter"/>
</dbReference>
<keyword evidence="7" id="KW-0436">Ligase</keyword>
<evidence type="ECO:0000256" key="8">
    <source>
        <dbReference type="ARBA" id="ARBA00033440"/>
    </source>
</evidence>
<comment type="similarity">
    <text evidence="3">Belongs to the ATP-dependent AMP-binding enzyme family. MbtB subfamily.</text>
</comment>
<dbReference type="InterPro" id="IPR020806">
    <property type="entry name" value="PKS_PP-bd"/>
</dbReference>
<dbReference type="Pfam" id="PF00501">
    <property type="entry name" value="AMP-binding"/>
    <property type="match status" value="1"/>
</dbReference>
<dbReference type="InterPro" id="IPR000873">
    <property type="entry name" value="AMP-dep_synth/lig_dom"/>
</dbReference>
<dbReference type="InterPro" id="IPR001242">
    <property type="entry name" value="Condensation_dom"/>
</dbReference>
<dbReference type="RefSeq" id="WP_239676101.1">
    <property type="nucleotide sequence ID" value="NZ_CP070499.1"/>
</dbReference>
<dbReference type="FunFam" id="3.40.50.980:FF:000001">
    <property type="entry name" value="Non-ribosomal peptide synthetase"/>
    <property type="match status" value="1"/>
</dbReference>
<name>A0A895YCR9_9ACTN</name>
<dbReference type="GO" id="GO:0016874">
    <property type="term" value="F:ligase activity"/>
    <property type="evidence" value="ECO:0007669"/>
    <property type="project" value="UniProtKB-KW"/>
</dbReference>
<protein>
    <recommendedName>
        <fullName evidence="4">Phenyloxazoline synthase MbtB</fullName>
    </recommendedName>
    <alternativeName>
        <fullName evidence="8">Mycobactin synthetase protein B</fullName>
    </alternativeName>
</protein>
<dbReference type="Pfam" id="PF00668">
    <property type="entry name" value="Condensation"/>
    <property type="match status" value="1"/>
</dbReference>
<dbReference type="InterPro" id="IPR025110">
    <property type="entry name" value="AMP-bd_C"/>
</dbReference>
<proteinExistence type="inferred from homology"/>
<evidence type="ECO:0000256" key="3">
    <source>
        <dbReference type="ARBA" id="ARBA00007380"/>
    </source>
</evidence>
<comment type="cofactor">
    <cofactor evidence="1">
        <name>pantetheine 4'-phosphate</name>
        <dbReference type="ChEBI" id="CHEBI:47942"/>
    </cofactor>
</comment>
<dbReference type="PROSITE" id="PS50075">
    <property type="entry name" value="CARRIER"/>
    <property type="match status" value="1"/>
</dbReference>
<dbReference type="Gene3D" id="1.10.1200.10">
    <property type="entry name" value="ACP-like"/>
    <property type="match status" value="1"/>
</dbReference>
<dbReference type="InterPro" id="IPR045851">
    <property type="entry name" value="AMP-bd_C_sf"/>
</dbReference>
<dbReference type="Gene3D" id="3.30.300.30">
    <property type="match status" value="1"/>
</dbReference>
<dbReference type="SUPFAM" id="SSF47336">
    <property type="entry name" value="ACP-like"/>
    <property type="match status" value="1"/>
</dbReference>
<dbReference type="GO" id="GO:0031177">
    <property type="term" value="F:phosphopantetheine binding"/>
    <property type="evidence" value="ECO:0007669"/>
    <property type="project" value="InterPro"/>
</dbReference>
<dbReference type="InterPro" id="IPR020459">
    <property type="entry name" value="AMP-binding"/>
</dbReference>
<dbReference type="Gene3D" id="3.40.50.980">
    <property type="match status" value="2"/>
</dbReference>
<dbReference type="Proteomes" id="UP000662857">
    <property type="component" value="Chromosome"/>
</dbReference>
<comment type="pathway">
    <text evidence="2">Siderophore biosynthesis; mycobactin biosynthesis.</text>
</comment>
<dbReference type="FunFam" id="3.40.50.12780:FF:000012">
    <property type="entry name" value="Non-ribosomal peptide synthetase"/>
    <property type="match status" value="1"/>
</dbReference>
<keyword evidence="5" id="KW-0596">Phosphopantetheine</keyword>
<evidence type="ECO:0000259" key="9">
    <source>
        <dbReference type="PROSITE" id="PS50075"/>
    </source>
</evidence>
<dbReference type="InterPro" id="IPR036736">
    <property type="entry name" value="ACP-like_sf"/>
</dbReference>
<dbReference type="InterPro" id="IPR057737">
    <property type="entry name" value="Condensation_MtbB-like"/>
</dbReference>